<dbReference type="InterPro" id="IPR050099">
    <property type="entry name" value="SIS_GmhA/DiaA_subfam"/>
</dbReference>
<dbReference type="InterPro" id="IPR046348">
    <property type="entry name" value="SIS_dom_sf"/>
</dbReference>
<accession>A0A512DN90</accession>
<dbReference type="OrthoDB" id="9810929at2"/>
<evidence type="ECO:0000313" key="2">
    <source>
        <dbReference type="EMBL" id="GEO37936.1"/>
    </source>
</evidence>
<keyword evidence="2" id="KW-0413">Isomerase</keyword>
<evidence type="ECO:0000259" key="1">
    <source>
        <dbReference type="PROSITE" id="PS51464"/>
    </source>
</evidence>
<organism evidence="2 3">
    <name type="scientific">Skermanella aerolata</name>
    <dbReference type="NCBI Taxonomy" id="393310"/>
    <lineage>
        <taxon>Bacteria</taxon>
        <taxon>Pseudomonadati</taxon>
        <taxon>Pseudomonadota</taxon>
        <taxon>Alphaproteobacteria</taxon>
        <taxon>Rhodospirillales</taxon>
        <taxon>Azospirillaceae</taxon>
        <taxon>Skermanella</taxon>
    </lineage>
</organism>
<proteinExistence type="predicted"/>
<dbReference type="RefSeq" id="WP_063772265.1">
    <property type="nucleotide sequence ID" value="NZ_BJYZ01000008.1"/>
</dbReference>
<dbReference type="Pfam" id="PF13580">
    <property type="entry name" value="SIS_2"/>
    <property type="match status" value="1"/>
</dbReference>
<protein>
    <submittedName>
        <fullName evidence="2">Phosphoheptose isomerase</fullName>
    </submittedName>
</protein>
<dbReference type="AlphaFoldDB" id="A0A512DN90"/>
<evidence type="ECO:0000313" key="3">
    <source>
        <dbReference type="Proteomes" id="UP000321523"/>
    </source>
</evidence>
<dbReference type="EMBL" id="BJYZ01000008">
    <property type="protein sequence ID" value="GEO37936.1"/>
    <property type="molecule type" value="Genomic_DNA"/>
</dbReference>
<feature type="domain" description="SIS" evidence="1">
    <location>
        <begin position="41"/>
        <end position="192"/>
    </location>
</feature>
<dbReference type="CDD" id="cd05006">
    <property type="entry name" value="SIS_GmhA"/>
    <property type="match status" value="1"/>
</dbReference>
<dbReference type="InterPro" id="IPR035461">
    <property type="entry name" value="GmhA/DiaA"/>
</dbReference>
<dbReference type="Proteomes" id="UP000321523">
    <property type="component" value="Unassembled WGS sequence"/>
</dbReference>
<name>A0A512DN90_9PROT</name>
<dbReference type="SUPFAM" id="SSF53697">
    <property type="entry name" value="SIS domain"/>
    <property type="match status" value="1"/>
</dbReference>
<gene>
    <name evidence="2" type="ORF">SAE02_20840</name>
</gene>
<dbReference type="GO" id="GO:0016853">
    <property type="term" value="F:isomerase activity"/>
    <property type="evidence" value="ECO:0007669"/>
    <property type="project" value="UniProtKB-KW"/>
</dbReference>
<comment type="caution">
    <text evidence="2">The sequence shown here is derived from an EMBL/GenBank/DDBJ whole genome shotgun (WGS) entry which is preliminary data.</text>
</comment>
<dbReference type="PROSITE" id="PS51464">
    <property type="entry name" value="SIS"/>
    <property type="match status" value="1"/>
</dbReference>
<dbReference type="GO" id="GO:1901135">
    <property type="term" value="P:carbohydrate derivative metabolic process"/>
    <property type="evidence" value="ECO:0007669"/>
    <property type="project" value="InterPro"/>
</dbReference>
<reference evidence="2 3" key="1">
    <citation type="submission" date="2019-07" db="EMBL/GenBank/DDBJ databases">
        <title>Whole genome shotgun sequence of Skermanella aerolata NBRC 106429.</title>
        <authorList>
            <person name="Hosoyama A."/>
            <person name="Uohara A."/>
            <person name="Ohji S."/>
            <person name="Ichikawa N."/>
        </authorList>
    </citation>
    <scope>NUCLEOTIDE SEQUENCE [LARGE SCALE GENOMIC DNA]</scope>
    <source>
        <strain evidence="2 3">NBRC 106429</strain>
    </source>
</reference>
<dbReference type="InterPro" id="IPR001347">
    <property type="entry name" value="SIS_dom"/>
</dbReference>
<dbReference type="GO" id="GO:0097367">
    <property type="term" value="F:carbohydrate derivative binding"/>
    <property type="evidence" value="ECO:0007669"/>
    <property type="project" value="InterPro"/>
</dbReference>
<dbReference type="Gene3D" id="3.40.50.10490">
    <property type="entry name" value="Glucose-6-phosphate isomerase like protein, domain 1"/>
    <property type="match status" value="1"/>
</dbReference>
<dbReference type="PANTHER" id="PTHR30390">
    <property type="entry name" value="SEDOHEPTULOSE 7-PHOSPHATE ISOMERASE / DNAA INITIATOR-ASSOCIATING FACTOR FOR REPLICATION INITIATION"/>
    <property type="match status" value="1"/>
</dbReference>
<keyword evidence="3" id="KW-1185">Reference proteome</keyword>
<dbReference type="PANTHER" id="PTHR30390:SF7">
    <property type="entry name" value="PHOSPHOHEPTOSE ISOMERASE"/>
    <property type="match status" value="1"/>
</dbReference>
<sequence>MQDQFDRYLKTLGSTLEDVVATDGAGNPLATGKAIASTALAARRIHDAGGKAMFIGNGGSAAIASHMAIDFSKNGRVRALAFNDGAALTCLGNDHDFSEVFSRQIGFHAQPGDLLFAISSSGRSADIVKAVATARDIGCHIVTLSGFTPDNPLRLLGDINLFAPSDAYGFVEISHLVLCHAVVDHLSGATEELIAGHPAVSALAHVT</sequence>